<organism evidence="3 4">
    <name type="scientific">Shewanella aestuarii</name>
    <dbReference type="NCBI Taxonomy" id="1028752"/>
    <lineage>
        <taxon>Bacteria</taxon>
        <taxon>Pseudomonadati</taxon>
        <taxon>Pseudomonadota</taxon>
        <taxon>Gammaproteobacteria</taxon>
        <taxon>Alteromonadales</taxon>
        <taxon>Shewanellaceae</taxon>
        <taxon>Shewanella</taxon>
    </lineage>
</organism>
<evidence type="ECO:0000313" key="3">
    <source>
        <dbReference type="EMBL" id="QIR16452.1"/>
    </source>
</evidence>
<gene>
    <name evidence="3" type="ORF">HBH39_18445</name>
</gene>
<evidence type="ECO:0000256" key="1">
    <source>
        <dbReference type="ARBA" id="ARBA00038283"/>
    </source>
</evidence>
<evidence type="ECO:0000259" key="2">
    <source>
        <dbReference type="Pfam" id="PF01051"/>
    </source>
</evidence>
<dbReference type="KEGG" id="saes:HBH39_18445"/>
<dbReference type="Pfam" id="PF01051">
    <property type="entry name" value="Rep3_N"/>
    <property type="match status" value="1"/>
</dbReference>
<accession>A0A6G9QPP9</accession>
<dbReference type="Gene3D" id="1.10.10.10">
    <property type="entry name" value="Winged helix-like DNA-binding domain superfamily/Winged helix DNA-binding domain"/>
    <property type="match status" value="2"/>
</dbReference>
<protein>
    <submittedName>
        <fullName evidence="3">RepB family plasmid replication initiator protein</fullName>
    </submittedName>
</protein>
<evidence type="ECO:0000313" key="4">
    <source>
        <dbReference type="Proteomes" id="UP000502608"/>
    </source>
</evidence>
<dbReference type="InterPro" id="IPR000525">
    <property type="entry name" value="Initiator_Rep_WH1"/>
</dbReference>
<dbReference type="GO" id="GO:0003887">
    <property type="term" value="F:DNA-directed DNA polymerase activity"/>
    <property type="evidence" value="ECO:0007669"/>
    <property type="project" value="InterPro"/>
</dbReference>
<dbReference type="Pfam" id="PF21205">
    <property type="entry name" value="Rep3_C"/>
    <property type="match status" value="1"/>
</dbReference>
<dbReference type="RefSeq" id="WP_167680283.1">
    <property type="nucleotide sequence ID" value="NZ_CP050314.1"/>
</dbReference>
<dbReference type="GO" id="GO:0006270">
    <property type="term" value="P:DNA replication initiation"/>
    <property type="evidence" value="ECO:0007669"/>
    <property type="project" value="InterPro"/>
</dbReference>
<sequence>MSEDSFNEEIDKYLDELDQYKTNTMLSDSNQSKATLVEFPLNSTLPKQYKKSHLAIFSIHDQSPHEINLFTIMASKMQAEHWDNGKTPKYEFQASELSTWLDIESRYIGSTLKGPAERLASRHVGFANPEDDGDFSFVPLFSKLEYKKRVLTMIPNPELKNFMLDYSGGYGLINTFSSLKLTGKYSKRIYDFLSRFKSNGTILRPMKLDTLRRYFSVIDRGGNYTAGNTSLQKPAVFISRCIEPAIKEIANTFENEIFFFKGEAGHLGYTPIKEGNKCVGIKFHYQWIENKAKMDDATARKTISELEQQRLVKNIPLTIPQLELLSQAYLKLGQRDTAIELMKAVQDKILAEDDKERKIETIDENQSLLEKIAKLKEINPASKY</sequence>
<keyword evidence="4" id="KW-1185">Reference proteome</keyword>
<dbReference type="InterPro" id="IPR036390">
    <property type="entry name" value="WH_DNA-bd_sf"/>
</dbReference>
<proteinExistence type="inferred from homology"/>
<dbReference type="SUPFAM" id="SSF46785">
    <property type="entry name" value="Winged helix' DNA-binding domain"/>
    <property type="match status" value="2"/>
</dbReference>
<dbReference type="Proteomes" id="UP000502608">
    <property type="component" value="Plasmid pPN3F2_1"/>
</dbReference>
<keyword evidence="3" id="KW-0614">Plasmid</keyword>
<geneLocation type="plasmid" evidence="3 4">
    <name>pPN3F2_1</name>
</geneLocation>
<comment type="similarity">
    <text evidence="1">Belongs to the initiator RepB protein family.</text>
</comment>
<dbReference type="AlphaFoldDB" id="A0A6G9QPP9"/>
<feature type="domain" description="Initiator Rep protein WH1" evidence="2">
    <location>
        <begin position="50"/>
        <end position="193"/>
    </location>
</feature>
<dbReference type="EMBL" id="CP050314">
    <property type="protein sequence ID" value="QIR16452.1"/>
    <property type="molecule type" value="Genomic_DNA"/>
</dbReference>
<reference evidence="3 4" key="1">
    <citation type="submission" date="2020-03" db="EMBL/GenBank/DDBJ databases">
        <title>Complete genome sequence of Shewanella sp.</title>
        <authorList>
            <person name="Kim Y.-S."/>
            <person name="Kim S.-J."/>
            <person name="Jung H.-K."/>
            <person name="Kim K.-H."/>
        </authorList>
    </citation>
    <scope>NUCLEOTIDE SEQUENCE [LARGE SCALE GENOMIC DNA]</scope>
    <source>
        <strain evidence="3 4">PN3F2</strain>
        <plasmid evidence="3 4">pPN3F2_1</plasmid>
    </source>
</reference>
<name>A0A6G9QPP9_9GAMM</name>
<dbReference type="InterPro" id="IPR036388">
    <property type="entry name" value="WH-like_DNA-bd_sf"/>
</dbReference>